<dbReference type="InterPro" id="IPR025048">
    <property type="entry name" value="DUF3987"/>
</dbReference>
<proteinExistence type="predicted"/>
<dbReference type="SMART" id="SM00943">
    <property type="entry name" value="Prim-Pol"/>
    <property type="match status" value="1"/>
</dbReference>
<dbReference type="RefSeq" id="WP_182511678.1">
    <property type="nucleotide sequence ID" value="NZ_JACGXG010000002.1"/>
</dbReference>
<dbReference type="SUPFAM" id="SSF56747">
    <property type="entry name" value="Prim-pol domain"/>
    <property type="match status" value="1"/>
</dbReference>
<evidence type="ECO:0000313" key="2">
    <source>
        <dbReference type="EMBL" id="MBA8851209.1"/>
    </source>
</evidence>
<name>A0ABR6APD9_9HYPH</name>
<dbReference type="EMBL" id="JACGXG010000002">
    <property type="protein sequence ID" value="MBA8851209.1"/>
    <property type="molecule type" value="Genomic_DNA"/>
</dbReference>
<dbReference type="InterPro" id="IPR015330">
    <property type="entry name" value="DNA_primase/pol_bifunc_N"/>
</dbReference>
<dbReference type="CDD" id="cd04859">
    <property type="entry name" value="Prim_Pol"/>
    <property type="match status" value="1"/>
</dbReference>
<dbReference type="Pfam" id="PF09250">
    <property type="entry name" value="Prim-Pol"/>
    <property type="match status" value="1"/>
</dbReference>
<dbReference type="Proteomes" id="UP000578622">
    <property type="component" value="Unassembled WGS sequence"/>
</dbReference>
<protein>
    <recommendedName>
        <fullName evidence="1">DNA primase/polymerase bifunctional N-terminal domain-containing protein</fullName>
    </recommendedName>
</protein>
<reference evidence="2 3" key="1">
    <citation type="submission" date="2020-07" db="EMBL/GenBank/DDBJ databases">
        <title>Genomic Encyclopedia of Type Strains, Phase IV (KMG-V): Genome sequencing to study the core and pangenomes of soil and plant-associated prokaryotes.</title>
        <authorList>
            <person name="Whitman W."/>
        </authorList>
    </citation>
    <scope>NUCLEOTIDE SEQUENCE [LARGE SCALE GENOMIC DNA]</scope>
    <source>
        <strain evidence="2 3">RH4WT92</strain>
    </source>
</reference>
<dbReference type="Pfam" id="PF13148">
    <property type="entry name" value="DUF3987"/>
    <property type="match status" value="1"/>
</dbReference>
<evidence type="ECO:0000313" key="3">
    <source>
        <dbReference type="Proteomes" id="UP000578622"/>
    </source>
</evidence>
<gene>
    <name evidence="2" type="ORF">FHW20_002144</name>
</gene>
<accession>A0ABR6APD9</accession>
<evidence type="ECO:0000259" key="1">
    <source>
        <dbReference type="SMART" id="SM00943"/>
    </source>
</evidence>
<organism evidence="2 3">
    <name type="scientific">Brucella intermedia</name>
    <dbReference type="NCBI Taxonomy" id="94625"/>
    <lineage>
        <taxon>Bacteria</taxon>
        <taxon>Pseudomonadati</taxon>
        <taxon>Pseudomonadota</taxon>
        <taxon>Alphaproteobacteria</taxon>
        <taxon>Hyphomicrobiales</taxon>
        <taxon>Brucellaceae</taxon>
        <taxon>Brucella/Ochrobactrum group</taxon>
        <taxon>Brucella</taxon>
    </lineage>
</organism>
<keyword evidence="3" id="KW-1185">Reference proteome</keyword>
<sequence length="787" mass="86370">MNMSTASDPSRDLALAYIAADIPVFPCRAKDEETNEFDEETGEIVVLKAKTPLLSNGFKGATKNLRVTNILWDRNPGAMVGIPTGEQLGAWVLDVDVHKDENGEIIDGFETLAVLEDKFGPLPRTATARTAGGGEHRYFKYVPGVRNRGRLGAGLDVRGSGGYVIAPGSMLEDGRTYKWVDYSGPGLPPLTDAPQWLLDLVLPKAPTSTGADYTYDRGSNDAYIDRAIQLELEETASVPMGAGRNNRLNAAAFSLGTLVGAGALPEHEARQLLQDVARGWGRDWVKCCKTIENGLSAGMRQPRQIPERSFYDDDSTPPVSVTGLIEKYRNRHDDDVADSDHLVDADEAVPESDDDDVPEYQLEAVADLESLTYPGGLVEDMIDWIVSSAEQPSRTLAMAAVLPLLASLAGARYSTGSRDTRPNLYTVALAESGFGKEHARSQIKRILMADQGIFDAYSGPARIMSASALREVLEKHPSVNCQIDEFGGFIRDITDRKAGSHQRAISTDLRDYYSASSTFFEGAAYRGVPPKRIYNPTLCIHGTSTPEQFWAALSSASAEDGLLPRLILFHVTGEKPESVKPSRDVREVPYLLMERMASVAGINVAAKRGNLSAMNIQVPAHGENKPYIVQWTPDATALFRSVKDSIDAREKLLASEARPFARRIIENAIKLALIVAIGKDPTEPVITETDFEWASCVAWTCAATMIAEVTERLADNDREANYKRIVGLIRKAGTKGITESRLFDRCKAIEGRRREEILKELFHTGKVIKQEAKSKRGRPANRLVWMD</sequence>
<feature type="domain" description="DNA primase/polymerase bifunctional N-terminal" evidence="1">
    <location>
        <begin position="14"/>
        <end position="197"/>
    </location>
</feature>
<comment type="caution">
    <text evidence="2">The sequence shown here is derived from an EMBL/GenBank/DDBJ whole genome shotgun (WGS) entry which is preliminary data.</text>
</comment>